<gene>
    <name evidence="1" type="ORF">J5474_22615</name>
</gene>
<dbReference type="RefSeq" id="WP_209364274.1">
    <property type="nucleotide sequence ID" value="NZ_JAGISH010000075.1"/>
</dbReference>
<organism evidence="1 2">
    <name type="scientific">Sagittula salina</name>
    <dbReference type="NCBI Taxonomy" id="2820268"/>
    <lineage>
        <taxon>Bacteria</taxon>
        <taxon>Pseudomonadati</taxon>
        <taxon>Pseudomonadota</taxon>
        <taxon>Alphaproteobacteria</taxon>
        <taxon>Rhodobacterales</taxon>
        <taxon>Roseobacteraceae</taxon>
        <taxon>Sagittula</taxon>
    </lineage>
</organism>
<dbReference type="PANTHER" id="PTHR10000:SF25">
    <property type="entry name" value="PHOSPHATASE YKRA-RELATED"/>
    <property type="match status" value="1"/>
</dbReference>
<dbReference type="Gene3D" id="3.40.50.1000">
    <property type="entry name" value="HAD superfamily/HAD-like"/>
    <property type="match status" value="1"/>
</dbReference>
<dbReference type="EMBL" id="JAGISH010000075">
    <property type="protein sequence ID" value="MBP0485245.1"/>
    <property type="molecule type" value="Genomic_DNA"/>
</dbReference>
<dbReference type="GO" id="GO:0005829">
    <property type="term" value="C:cytosol"/>
    <property type="evidence" value="ECO:0007669"/>
    <property type="project" value="TreeGrafter"/>
</dbReference>
<dbReference type="InterPro" id="IPR036412">
    <property type="entry name" value="HAD-like_sf"/>
</dbReference>
<accession>A0A940MNN6</accession>
<dbReference type="InterPro" id="IPR006379">
    <property type="entry name" value="HAD-SF_hydro_IIB"/>
</dbReference>
<dbReference type="PANTHER" id="PTHR10000">
    <property type="entry name" value="PHOSPHOSERINE PHOSPHATASE"/>
    <property type="match status" value="1"/>
</dbReference>
<protein>
    <submittedName>
        <fullName evidence="1">HAD-IIB family hydrolase</fullName>
    </submittedName>
</protein>
<evidence type="ECO:0000313" key="1">
    <source>
        <dbReference type="EMBL" id="MBP0485245.1"/>
    </source>
</evidence>
<dbReference type="GO" id="GO:0016791">
    <property type="term" value="F:phosphatase activity"/>
    <property type="evidence" value="ECO:0007669"/>
    <property type="project" value="TreeGrafter"/>
</dbReference>
<dbReference type="SUPFAM" id="SSF56784">
    <property type="entry name" value="HAD-like"/>
    <property type="match status" value="1"/>
</dbReference>
<feature type="non-terminal residue" evidence="1">
    <location>
        <position position="72"/>
    </location>
</feature>
<reference evidence="1" key="1">
    <citation type="submission" date="2021-03" db="EMBL/GenBank/DDBJ databases">
        <title>Sagittula salina sp. nov. strain M10.9X isolated from the marine waste.</title>
        <authorList>
            <person name="Satari L."/>
            <person name="Molina-Menor E."/>
            <person name="Vidal-Verdu A."/>
            <person name="Pascual J."/>
            <person name="Pereto J."/>
            <person name="Porcar M."/>
        </authorList>
    </citation>
    <scope>NUCLEOTIDE SEQUENCE</scope>
    <source>
        <strain evidence="1">M10.9X</strain>
    </source>
</reference>
<dbReference type="AlphaFoldDB" id="A0A940MNN6"/>
<keyword evidence="2" id="KW-1185">Reference proteome</keyword>
<evidence type="ECO:0000313" key="2">
    <source>
        <dbReference type="Proteomes" id="UP000675940"/>
    </source>
</evidence>
<sequence length="72" mass="8032">MYKAVVFFDLDGTLFDNQKNVSDDNIAAINQLRENNILPVISTGRNIFEIQYVIDATGINSLVSANGSYVQY</sequence>
<dbReference type="NCBIfam" id="TIGR01484">
    <property type="entry name" value="HAD-SF-IIB"/>
    <property type="match status" value="1"/>
</dbReference>
<comment type="caution">
    <text evidence="1">The sequence shown here is derived from an EMBL/GenBank/DDBJ whole genome shotgun (WGS) entry which is preliminary data.</text>
</comment>
<dbReference type="InterPro" id="IPR023214">
    <property type="entry name" value="HAD_sf"/>
</dbReference>
<proteinExistence type="predicted"/>
<keyword evidence="1" id="KW-0378">Hydrolase</keyword>
<dbReference type="Pfam" id="PF08282">
    <property type="entry name" value="Hydrolase_3"/>
    <property type="match status" value="1"/>
</dbReference>
<dbReference type="GO" id="GO:0000287">
    <property type="term" value="F:magnesium ion binding"/>
    <property type="evidence" value="ECO:0007669"/>
    <property type="project" value="TreeGrafter"/>
</dbReference>
<name>A0A940MNN6_9RHOB</name>
<dbReference type="Proteomes" id="UP000675940">
    <property type="component" value="Unassembled WGS sequence"/>
</dbReference>